<keyword evidence="2" id="KW-1185">Reference proteome</keyword>
<dbReference type="Proteomes" id="UP001172457">
    <property type="component" value="Chromosome 1"/>
</dbReference>
<organism evidence="1 2">
    <name type="scientific">Centaurea solstitialis</name>
    <name type="common">yellow star-thistle</name>
    <dbReference type="NCBI Taxonomy" id="347529"/>
    <lineage>
        <taxon>Eukaryota</taxon>
        <taxon>Viridiplantae</taxon>
        <taxon>Streptophyta</taxon>
        <taxon>Embryophyta</taxon>
        <taxon>Tracheophyta</taxon>
        <taxon>Spermatophyta</taxon>
        <taxon>Magnoliopsida</taxon>
        <taxon>eudicotyledons</taxon>
        <taxon>Gunneridae</taxon>
        <taxon>Pentapetalae</taxon>
        <taxon>asterids</taxon>
        <taxon>campanulids</taxon>
        <taxon>Asterales</taxon>
        <taxon>Asteraceae</taxon>
        <taxon>Carduoideae</taxon>
        <taxon>Cardueae</taxon>
        <taxon>Centaureinae</taxon>
        <taxon>Centaurea</taxon>
    </lineage>
</organism>
<dbReference type="Gene3D" id="3.80.10.10">
    <property type="entry name" value="Ribonuclease Inhibitor"/>
    <property type="match status" value="1"/>
</dbReference>
<gene>
    <name evidence="1" type="ORF">OSB04_002018</name>
</gene>
<reference evidence="1" key="1">
    <citation type="submission" date="2023-03" db="EMBL/GenBank/DDBJ databases">
        <title>Chromosome-scale reference genome and RAD-based genetic map of yellow starthistle (Centaurea solstitialis) reveal putative structural variation and QTLs associated with invader traits.</title>
        <authorList>
            <person name="Reatini B."/>
            <person name="Cang F.A."/>
            <person name="Jiang Q."/>
            <person name="Mckibben M.T.W."/>
            <person name="Barker M.S."/>
            <person name="Rieseberg L.H."/>
            <person name="Dlugosch K.M."/>
        </authorList>
    </citation>
    <scope>NUCLEOTIDE SEQUENCE</scope>
    <source>
        <strain evidence="1">CAN-66</strain>
        <tissue evidence="1">Leaf</tissue>
    </source>
</reference>
<proteinExistence type="predicted"/>
<protein>
    <submittedName>
        <fullName evidence="1">Uncharacterized protein</fullName>
    </submittedName>
</protein>
<dbReference type="EMBL" id="JARYMX010000001">
    <property type="protein sequence ID" value="KAJ9566052.1"/>
    <property type="molecule type" value="Genomic_DNA"/>
</dbReference>
<evidence type="ECO:0000313" key="1">
    <source>
        <dbReference type="EMBL" id="KAJ9566052.1"/>
    </source>
</evidence>
<evidence type="ECO:0000313" key="2">
    <source>
        <dbReference type="Proteomes" id="UP001172457"/>
    </source>
</evidence>
<name>A0AA38UA54_9ASTR</name>
<comment type="caution">
    <text evidence="1">The sequence shown here is derived from an EMBL/GenBank/DDBJ whole genome shotgun (WGS) entry which is preliminary data.</text>
</comment>
<accession>A0AA38UA54</accession>
<sequence length="112" mass="12879">MERDFNQTWNAISISIECDFMKLECDFMKSECDFPYYGQCLETLTVFYISIEPEDIKFIVQCCPRLKYFKIKTWSMESDGDALSLANTLSTLRELGMFGSRAILLHGCASSP</sequence>
<dbReference type="InterPro" id="IPR032675">
    <property type="entry name" value="LRR_dom_sf"/>
</dbReference>
<dbReference type="AlphaFoldDB" id="A0AA38UA54"/>